<dbReference type="CDD" id="cd04301">
    <property type="entry name" value="NAT_SF"/>
    <property type="match status" value="1"/>
</dbReference>
<dbReference type="InterPro" id="IPR000182">
    <property type="entry name" value="GNAT_dom"/>
</dbReference>
<gene>
    <name evidence="2" type="ORF">CLV51_105216</name>
</gene>
<proteinExistence type="predicted"/>
<organism evidence="2 3">
    <name type="scientific">Chitinophaga niastensis</name>
    <dbReference type="NCBI Taxonomy" id="536980"/>
    <lineage>
        <taxon>Bacteria</taxon>
        <taxon>Pseudomonadati</taxon>
        <taxon>Bacteroidota</taxon>
        <taxon>Chitinophagia</taxon>
        <taxon>Chitinophagales</taxon>
        <taxon>Chitinophagaceae</taxon>
        <taxon>Chitinophaga</taxon>
    </lineage>
</organism>
<sequence length="154" mass="17401">MHLRTASLQDTEQLKTLYQGTITHINSRHYNAEQISAWAATGDKTTSLQKKINEQYFYVAETPDGLITGFASLENDGELDMMYVHKDFQGNGIATMLINGIFEKAVELGLQQLTAYVSITARPFFEKQGFVVVAEQEVMIGEVVLINYEMRKEL</sequence>
<dbReference type="GO" id="GO:0016747">
    <property type="term" value="F:acyltransferase activity, transferring groups other than amino-acyl groups"/>
    <property type="evidence" value="ECO:0007669"/>
    <property type="project" value="InterPro"/>
</dbReference>
<evidence type="ECO:0000313" key="2">
    <source>
        <dbReference type="EMBL" id="PSL44843.1"/>
    </source>
</evidence>
<dbReference type="InterPro" id="IPR052564">
    <property type="entry name" value="N-acetyltrans/Recomb-assoc"/>
</dbReference>
<dbReference type="PANTHER" id="PTHR43451">
    <property type="entry name" value="ACETYLTRANSFERASE (GNAT) FAMILY PROTEIN"/>
    <property type="match status" value="1"/>
</dbReference>
<protein>
    <submittedName>
        <fullName evidence="2">Putative acetyltransferase</fullName>
    </submittedName>
</protein>
<keyword evidence="2" id="KW-0808">Transferase</keyword>
<reference evidence="2 3" key="1">
    <citation type="submission" date="2018-03" db="EMBL/GenBank/DDBJ databases">
        <title>Genomic Encyclopedia of Archaeal and Bacterial Type Strains, Phase II (KMG-II): from individual species to whole genera.</title>
        <authorList>
            <person name="Goeker M."/>
        </authorList>
    </citation>
    <scope>NUCLEOTIDE SEQUENCE [LARGE SCALE GENOMIC DNA]</scope>
    <source>
        <strain evidence="2 3">DSM 24859</strain>
    </source>
</reference>
<comment type="caution">
    <text evidence="2">The sequence shown here is derived from an EMBL/GenBank/DDBJ whole genome shotgun (WGS) entry which is preliminary data.</text>
</comment>
<feature type="domain" description="N-acetyltransferase" evidence="1">
    <location>
        <begin position="1"/>
        <end position="154"/>
    </location>
</feature>
<dbReference type="SUPFAM" id="SSF55729">
    <property type="entry name" value="Acyl-CoA N-acyltransferases (Nat)"/>
    <property type="match status" value="1"/>
</dbReference>
<dbReference type="InterPro" id="IPR016181">
    <property type="entry name" value="Acyl_CoA_acyltransferase"/>
</dbReference>
<dbReference type="Gene3D" id="3.40.630.30">
    <property type="match status" value="1"/>
</dbReference>
<dbReference type="AlphaFoldDB" id="A0A2P8HF78"/>
<dbReference type="PROSITE" id="PS51186">
    <property type="entry name" value="GNAT"/>
    <property type="match status" value="1"/>
</dbReference>
<keyword evidence="3" id="KW-1185">Reference proteome</keyword>
<dbReference type="PANTHER" id="PTHR43451:SF1">
    <property type="entry name" value="ACETYLTRANSFERASE"/>
    <property type="match status" value="1"/>
</dbReference>
<dbReference type="Proteomes" id="UP000240971">
    <property type="component" value="Unassembled WGS sequence"/>
</dbReference>
<dbReference type="Pfam" id="PF13673">
    <property type="entry name" value="Acetyltransf_10"/>
    <property type="match status" value="1"/>
</dbReference>
<name>A0A2P8HF78_CHINA</name>
<dbReference type="EMBL" id="PYAW01000005">
    <property type="protein sequence ID" value="PSL44843.1"/>
    <property type="molecule type" value="Genomic_DNA"/>
</dbReference>
<evidence type="ECO:0000313" key="3">
    <source>
        <dbReference type="Proteomes" id="UP000240971"/>
    </source>
</evidence>
<dbReference type="OrthoDB" id="424368at2"/>
<dbReference type="RefSeq" id="WP_106530276.1">
    <property type="nucleotide sequence ID" value="NZ_PYAW01000005.1"/>
</dbReference>
<accession>A0A2P8HF78</accession>
<evidence type="ECO:0000259" key="1">
    <source>
        <dbReference type="PROSITE" id="PS51186"/>
    </source>
</evidence>